<proteinExistence type="predicted"/>
<dbReference type="SUPFAM" id="SSF56024">
    <property type="entry name" value="Phospholipase D/nuclease"/>
    <property type="match status" value="1"/>
</dbReference>
<dbReference type="InterPro" id="IPR025200">
    <property type="entry name" value="PPK_C_dom2"/>
</dbReference>
<protein>
    <submittedName>
        <fullName evidence="2">RNA degradosome polyphosphate kinase</fullName>
    </submittedName>
</protein>
<dbReference type="Pfam" id="PF13090">
    <property type="entry name" value="PP_kinase_C"/>
    <property type="match status" value="1"/>
</dbReference>
<keyword evidence="2" id="KW-0418">Kinase</keyword>
<dbReference type="GO" id="GO:0008976">
    <property type="term" value="F:polyphosphate kinase activity"/>
    <property type="evidence" value="ECO:0007669"/>
    <property type="project" value="InterPro"/>
</dbReference>
<keyword evidence="2" id="KW-0808">Transferase</keyword>
<dbReference type="PANTHER" id="PTHR30218:SF0">
    <property type="entry name" value="POLYPHOSPHATE KINASE"/>
    <property type="match status" value="1"/>
</dbReference>
<feature type="non-terminal residue" evidence="2">
    <location>
        <position position="1"/>
    </location>
</feature>
<comment type="caution">
    <text evidence="2">The sequence shown here is derived from an EMBL/GenBank/DDBJ whole genome shotgun (WGS) entry which is preliminary data.</text>
</comment>
<name>A0A2N5AM61_KLEVA</name>
<evidence type="ECO:0000313" key="3">
    <source>
        <dbReference type="Proteomes" id="UP000234473"/>
    </source>
</evidence>
<organism evidence="2 3">
    <name type="scientific">Klebsiella variicola</name>
    <dbReference type="NCBI Taxonomy" id="244366"/>
    <lineage>
        <taxon>Bacteria</taxon>
        <taxon>Pseudomonadati</taxon>
        <taxon>Pseudomonadota</taxon>
        <taxon>Gammaproteobacteria</taxon>
        <taxon>Enterobacterales</taxon>
        <taxon>Enterobacteriaceae</taxon>
        <taxon>Klebsiella/Raoultella group</taxon>
        <taxon>Klebsiella</taxon>
        <taxon>Klebsiella pneumoniae complex</taxon>
    </lineage>
</organism>
<evidence type="ECO:0000259" key="1">
    <source>
        <dbReference type="Pfam" id="PF13090"/>
    </source>
</evidence>
<dbReference type="AlphaFoldDB" id="A0A2N5AM61"/>
<evidence type="ECO:0000313" key="2">
    <source>
        <dbReference type="EMBL" id="PLP48696.1"/>
    </source>
</evidence>
<sequence>LLYEMIDREIANAQNGQPSGITLKLNNLVDKGLVDRLYAASSSGVPVNLLIRGMCSLIPGLEGISENIRVISIVDRFLEHDRVYCFENGGDKQVWLSSADWMTRNIDYRIEVAAPLLDPRLKQRVLDLFDILFNDTVKARYLDKELSNRYVPRGNRRKVRAQMAIYDYLKSLEQPD</sequence>
<dbReference type="CDD" id="cd09167">
    <property type="entry name" value="PLDc_EcPPK1_C2_like"/>
    <property type="match status" value="1"/>
</dbReference>
<accession>A0A2N5AM61</accession>
<dbReference type="Gene3D" id="3.30.870.10">
    <property type="entry name" value="Endonuclease Chain A"/>
    <property type="match status" value="1"/>
</dbReference>
<dbReference type="InterPro" id="IPR003414">
    <property type="entry name" value="PP_kinase"/>
</dbReference>
<dbReference type="GO" id="GO:0006799">
    <property type="term" value="P:polyphosphate biosynthetic process"/>
    <property type="evidence" value="ECO:0007669"/>
    <property type="project" value="InterPro"/>
</dbReference>
<gene>
    <name evidence="2" type="ORF">CWM98_02670</name>
</gene>
<reference evidence="2 3" key="1">
    <citation type="submission" date="2017-11" db="EMBL/GenBank/DDBJ databases">
        <authorList>
            <person name="Han C.G."/>
        </authorList>
    </citation>
    <scope>NUCLEOTIDE SEQUENCE [LARGE SCALE GENOMIC DNA]</scope>
    <source>
        <strain evidence="2 3">A5</strain>
    </source>
</reference>
<dbReference type="PANTHER" id="PTHR30218">
    <property type="entry name" value="POLYPHOSPHATE KINASE"/>
    <property type="match status" value="1"/>
</dbReference>
<dbReference type="EMBL" id="PICB01000065">
    <property type="protein sequence ID" value="PLP48696.1"/>
    <property type="molecule type" value="Genomic_DNA"/>
</dbReference>
<dbReference type="Proteomes" id="UP000234473">
    <property type="component" value="Unassembled WGS sequence"/>
</dbReference>
<dbReference type="GO" id="GO:0009358">
    <property type="term" value="C:polyphosphate kinase complex"/>
    <property type="evidence" value="ECO:0007669"/>
    <property type="project" value="InterPro"/>
</dbReference>
<reference evidence="2 3" key="2">
    <citation type="submission" date="2018-01" db="EMBL/GenBank/DDBJ databases">
        <title>Genomic study of Klebsiella pneumoniae.</title>
        <authorList>
            <person name="Yang Y."/>
            <person name="Bicalho R."/>
        </authorList>
    </citation>
    <scope>NUCLEOTIDE SEQUENCE [LARGE SCALE GENOMIC DNA]</scope>
    <source>
        <strain evidence="2 3">A5</strain>
    </source>
</reference>
<dbReference type="FunFam" id="3.30.870.10:FF:000007">
    <property type="entry name" value="Polyphosphate kinase"/>
    <property type="match status" value="1"/>
</dbReference>
<feature type="domain" description="Polyphosphate kinase C-terminal" evidence="1">
    <location>
        <begin position="2"/>
        <end position="162"/>
    </location>
</feature>